<evidence type="ECO:0000256" key="5">
    <source>
        <dbReference type="ARBA" id="ARBA00022801"/>
    </source>
</evidence>
<evidence type="ECO:0000256" key="2">
    <source>
        <dbReference type="ARBA" id="ARBA00010205"/>
    </source>
</evidence>
<dbReference type="GO" id="GO:0017005">
    <property type="term" value="F:3'-tyrosyl-DNA phosphodiesterase activity"/>
    <property type="evidence" value="ECO:0007669"/>
    <property type="project" value="TreeGrafter"/>
</dbReference>
<dbReference type="OrthoDB" id="47785at2759"/>
<name>M5G5S2_DACPD</name>
<dbReference type="SUPFAM" id="SSF56024">
    <property type="entry name" value="Phospholipase D/nuclease"/>
    <property type="match status" value="2"/>
</dbReference>
<keyword evidence="5" id="KW-0378">Hydrolase</keyword>
<accession>M5G5S2</accession>
<dbReference type="RefSeq" id="XP_040626005.1">
    <property type="nucleotide sequence ID" value="XM_040770569.1"/>
</dbReference>
<dbReference type="PANTHER" id="PTHR12415">
    <property type="entry name" value="TYROSYL-DNA PHOSPHODIESTERASE 1"/>
    <property type="match status" value="1"/>
</dbReference>
<proteinExistence type="inferred from homology"/>
<dbReference type="HOGENOM" id="CLU_007773_3_0_1"/>
<keyword evidence="4" id="KW-0227">DNA damage</keyword>
<organism evidence="12 13">
    <name type="scientific">Dacryopinax primogenitus (strain DJM 731)</name>
    <name type="common">Brown rot fungus</name>
    <dbReference type="NCBI Taxonomy" id="1858805"/>
    <lineage>
        <taxon>Eukaryota</taxon>
        <taxon>Fungi</taxon>
        <taxon>Dikarya</taxon>
        <taxon>Basidiomycota</taxon>
        <taxon>Agaricomycotina</taxon>
        <taxon>Dacrymycetes</taxon>
        <taxon>Dacrymycetales</taxon>
        <taxon>Dacrymycetaceae</taxon>
        <taxon>Dacryopinax</taxon>
    </lineage>
</organism>
<comment type="similarity">
    <text evidence="2">Belongs to the tyrosyl-DNA phosphodiesterase family.</text>
</comment>
<keyword evidence="13" id="KW-1185">Reference proteome</keyword>
<sequence>MDEDVEFQVAIAASLAEAQPKQERQRNLEVVDPTVDSPTSEDEEARFERELALALEASKKRSFVVAPTRSSPTASLAAHATASSASAVATPPLSEPLSSVISTPGQIMEAGPSSSVSSFMSERAMLERERLARQKRHLEERSIKTNTKRQRTESPTPDPSSAPSSPDFKHNALPRQAGKTTLDPSNGYFWDGEIRQTTNTHVKVDPNRPRFKITDIVSPASDLEFVLLSSYCTDTPWLTTFLPREIPVLLVVDPDPSQRHDASLKNLGIGDWLRVTPRIWQSRGVMHIKVLLLFYKSGRLRVAIPTANLVDYDWRDIENTVFVQDLPPITDSSADPQSHDFPTYLWGVLKSLNVPAGLLNLVNSGYPSLPLQSLQNLQDKWDWCKMRARLVASVAGNYEGWYNVRMYGHPRLSAIIRDSRAQPKKGKVLNIECQGSSVGNCTTQYLNEVYKSCCGIDPISWIDIPMSRQVRQPWPPVKILFPTLKTVDDSVFGRNGGGSFFCKKPYWSKLGSPKELFYSVKAKDGQVLMHTKMIVGTYKTGSLPVLRPAPLALPASGKGKAKEKPEVIVLSSDSETEASTTEDEEDAGEQKTPEAWVYMGSHNFTMAAWGTVSGSILVPKLNISNFEMGIVLPIEDQKELERIVPWERPPRRYGPKDVPWMQEEHRNSDEPTWRQLAATD</sequence>
<dbReference type="CDD" id="cd09122">
    <property type="entry name" value="PLDc_Tdp1_1"/>
    <property type="match status" value="1"/>
</dbReference>
<dbReference type="STRING" id="1858805.M5G5S2"/>
<comment type="subcellular location">
    <subcellularLocation>
        <location evidence="1">Nucleus</location>
    </subcellularLocation>
</comment>
<dbReference type="CDD" id="cd09123">
    <property type="entry name" value="PLDc_Tdp1_2"/>
    <property type="match status" value="1"/>
</dbReference>
<evidence type="ECO:0000256" key="11">
    <source>
        <dbReference type="SAM" id="MobiDB-lite"/>
    </source>
</evidence>
<evidence type="ECO:0000256" key="3">
    <source>
        <dbReference type="ARBA" id="ARBA00022722"/>
    </source>
</evidence>
<dbReference type="PANTHER" id="PTHR12415:SF0">
    <property type="entry name" value="TYROSYL-DNA PHOSPHODIESTERASE 1"/>
    <property type="match status" value="1"/>
</dbReference>
<feature type="region of interest" description="Disordered" evidence="11">
    <location>
        <begin position="133"/>
        <end position="185"/>
    </location>
</feature>
<reference evidence="12 13" key="1">
    <citation type="journal article" date="2012" name="Science">
        <title>The Paleozoic origin of enzymatic lignin decomposition reconstructed from 31 fungal genomes.</title>
        <authorList>
            <person name="Floudas D."/>
            <person name="Binder M."/>
            <person name="Riley R."/>
            <person name="Barry K."/>
            <person name="Blanchette R.A."/>
            <person name="Henrissat B."/>
            <person name="Martinez A.T."/>
            <person name="Otillar R."/>
            <person name="Spatafora J.W."/>
            <person name="Yadav J.S."/>
            <person name="Aerts A."/>
            <person name="Benoit I."/>
            <person name="Boyd A."/>
            <person name="Carlson A."/>
            <person name="Copeland A."/>
            <person name="Coutinho P.M."/>
            <person name="de Vries R.P."/>
            <person name="Ferreira P."/>
            <person name="Findley K."/>
            <person name="Foster B."/>
            <person name="Gaskell J."/>
            <person name="Glotzer D."/>
            <person name="Gorecki P."/>
            <person name="Heitman J."/>
            <person name="Hesse C."/>
            <person name="Hori C."/>
            <person name="Igarashi K."/>
            <person name="Jurgens J.A."/>
            <person name="Kallen N."/>
            <person name="Kersten P."/>
            <person name="Kohler A."/>
            <person name="Kuees U."/>
            <person name="Kumar T.K.A."/>
            <person name="Kuo A."/>
            <person name="LaButti K."/>
            <person name="Larrondo L.F."/>
            <person name="Lindquist E."/>
            <person name="Ling A."/>
            <person name="Lombard V."/>
            <person name="Lucas S."/>
            <person name="Lundell T."/>
            <person name="Martin R."/>
            <person name="McLaughlin D.J."/>
            <person name="Morgenstern I."/>
            <person name="Morin E."/>
            <person name="Murat C."/>
            <person name="Nagy L.G."/>
            <person name="Nolan M."/>
            <person name="Ohm R.A."/>
            <person name="Patyshakuliyeva A."/>
            <person name="Rokas A."/>
            <person name="Ruiz-Duenas F.J."/>
            <person name="Sabat G."/>
            <person name="Salamov A."/>
            <person name="Samejima M."/>
            <person name="Schmutz J."/>
            <person name="Slot J.C."/>
            <person name="St John F."/>
            <person name="Stenlid J."/>
            <person name="Sun H."/>
            <person name="Sun S."/>
            <person name="Syed K."/>
            <person name="Tsang A."/>
            <person name="Wiebenga A."/>
            <person name="Young D."/>
            <person name="Pisabarro A."/>
            <person name="Eastwood D.C."/>
            <person name="Martin F."/>
            <person name="Cullen D."/>
            <person name="Grigoriev I.V."/>
            <person name="Hibbett D.S."/>
        </authorList>
    </citation>
    <scope>NUCLEOTIDE SEQUENCE [LARGE SCALE GENOMIC DNA]</scope>
    <source>
        <strain evidence="12 13">DJM-731 SS1</strain>
    </source>
</reference>
<feature type="region of interest" description="Disordered" evidence="11">
    <location>
        <begin position="564"/>
        <end position="591"/>
    </location>
</feature>
<dbReference type="Pfam" id="PF06087">
    <property type="entry name" value="Tyr-DNA_phospho"/>
    <property type="match status" value="1"/>
</dbReference>
<keyword evidence="3" id="KW-0540">Nuclease</keyword>
<dbReference type="AlphaFoldDB" id="M5G5S2"/>
<gene>
    <name evidence="12" type="ORF">DACRYDRAFT_118373</name>
</gene>
<feature type="region of interest" description="Disordered" evidence="11">
    <location>
        <begin position="69"/>
        <end position="100"/>
    </location>
</feature>
<protein>
    <submittedName>
        <fullName evidence="12">Phospholipase D/nuclease</fullName>
    </submittedName>
</protein>
<evidence type="ECO:0000256" key="1">
    <source>
        <dbReference type="ARBA" id="ARBA00004123"/>
    </source>
</evidence>
<feature type="compositionally biased region" description="Basic and acidic residues" evidence="11">
    <location>
        <begin position="20"/>
        <end position="29"/>
    </location>
</feature>
<feature type="region of interest" description="Disordered" evidence="11">
    <location>
        <begin position="647"/>
        <end position="680"/>
    </location>
</feature>
<evidence type="ECO:0000256" key="6">
    <source>
        <dbReference type="ARBA" id="ARBA00022839"/>
    </source>
</evidence>
<dbReference type="Proteomes" id="UP000030653">
    <property type="component" value="Unassembled WGS sequence"/>
</dbReference>
<keyword evidence="6" id="KW-0269">Exonuclease</keyword>
<evidence type="ECO:0000256" key="10">
    <source>
        <dbReference type="PIRSR" id="PIRSR610347-2"/>
    </source>
</evidence>
<dbReference type="GO" id="GO:0003697">
    <property type="term" value="F:single-stranded DNA binding"/>
    <property type="evidence" value="ECO:0007669"/>
    <property type="project" value="TreeGrafter"/>
</dbReference>
<evidence type="ECO:0000313" key="13">
    <source>
        <dbReference type="Proteomes" id="UP000030653"/>
    </source>
</evidence>
<evidence type="ECO:0000256" key="8">
    <source>
        <dbReference type="ARBA" id="ARBA00023242"/>
    </source>
</evidence>
<dbReference type="GO" id="GO:0003690">
    <property type="term" value="F:double-stranded DNA binding"/>
    <property type="evidence" value="ECO:0007669"/>
    <property type="project" value="TreeGrafter"/>
</dbReference>
<feature type="compositionally biased region" description="Acidic residues" evidence="11">
    <location>
        <begin position="574"/>
        <end position="587"/>
    </location>
</feature>
<feature type="region of interest" description="Disordered" evidence="11">
    <location>
        <begin position="18"/>
        <end position="45"/>
    </location>
</feature>
<dbReference type="GO" id="GO:0004527">
    <property type="term" value="F:exonuclease activity"/>
    <property type="evidence" value="ECO:0007669"/>
    <property type="project" value="UniProtKB-KW"/>
</dbReference>
<keyword evidence="8" id="KW-0539">Nucleus</keyword>
<dbReference type="OMA" id="YIQDFPL"/>
<keyword evidence="7" id="KW-0234">DNA repair</keyword>
<feature type="active site" description="Nucleophile" evidence="9">
    <location>
        <position position="287"/>
    </location>
</feature>
<evidence type="ECO:0000313" key="12">
    <source>
        <dbReference type="EMBL" id="EJT99107.1"/>
    </source>
</evidence>
<evidence type="ECO:0000256" key="4">
    <source>
        <dbReference type="ARBA" id="ARBA00022763"/>
    </source>
</evidence>
<dbReference type="EMBL" id="JH795871">
    <property type="protein sequence ID" value="EJT99107.1"/>
    <property type="molecule type" value="Genomic_DNA"/>
</dbReference>
<feature type="compositionally biased region" description="Basic and acidic residues" evidence="11">
    <location>
        <begin position="662"/>
        <end position="672"/>
    </location>
</feature>
<feature type="compositionally biased region" description="Low complexity" evidence="11">
    <location>
        <begin position="70"/>
        <end position="92"/>
    </location>
</feature>
<feature type="compositionally biased region" description="Basic and acidic residues" evidence="11">
    <location>
        <begin position="133"/>
        <end position="143"/>
    </location>
</feature>
<feature type="binding site" evidence="10">
    <location>
        <position position="532"/>
    </location>
    <ligand>
        <name>substrate</name>
    </ligand>
</feature>
<feature type="binding site" evidence="10">
    <location>
        <position position="289"/>
    </location>
    <ligand>
        <name>substrate</name>
    </ligand>
</feature>
<feature type="active site" description="Proton donor/acceptor" evidence="9">
    <location>
        <position position="530"/>
    </location>
</feature>
<dbReference type="Gene3D" id="3.30.870.10">
    <property type="entry name" value="Endonuclease Chain A"/>
    <property type="match status" value="2"/>
</dbReference>
<evidence type="ECO:0000256" key="9">
    <source>
        <dbReference type="PIRSR" id="PIRSR610347-1"/>
    </source>
</evidence>
<dbReference type="GeneID" id="63685631"/>
<dbReference type="GO" id="GO:0006281">
    <property type="term" value="P:DNA repair"/>
    <property type="evidence" value="ECO:0007669"/>
    <property type="project" value="UniProtKB-KW"/>
</dbReference>
<dbReference type="InterPro" id="IPR010347">
    <property type="entry name" value="Tdp1"/>
</dbReference>
<evidence type="ECO:0000256" key="7">
    <source>
        <dbReference type="ARBA" id="ARBA00023204"/>
    </source>
</evidence>
<dbReference type="GO" id="GO:0005634">
    <property type="term" value="C:nucleus"/>
    <property type="evidence" value="ECO:0007669"/>
    <property type="project" value="UniProtKB-SubCell"/>
</dbReference>